<evidence type="ECO:0000256" key="6">
    <source>
        <dbReference type="ARBA" id="ARBA00023145"/>
    </source>
</evidence>
<comment type="subcellular location">
    <subcellularLocation>
        <location evidence="1">Secreted</location>
    </subcellularLocation>
</comment>
<dbReference type="GO" id="GO:0004252">
    <property type="term" value="F:serine-type endopeptidase activity"/>
    <property type="evidence" value="ECO:0007669"/>
    <property type="project" value="InterPro"/>
</dbReference>
<keyword evidence="7" id="KW-1015">Disulfide bond</keyword>
<dbReference type="Proteomes" id="UP000286641">
    <property type="component" value="Unplaced"/>
</dbReference>
<dbReference type="PANTHER" id="PTHR24250:SF65">
    <property type="entry name" value="CHYMOTRYPSINOGEN B"/>
    <property type="match status" value="1"/>
</dbReference>
<sequence length="99" mass="10559">MGTQVPISGEFVSVICLPGKDDKVNLFSKCLTAGWGITEPHQDEFSKTVQEAVVPLINSTSCRSYWGLDIKNTNTCGGAVGSSSCMVAGRFWRTAAVCP</sequence>
<dbReference type="AlphaFoldDB" id="A0A3Q7PNY8"/>
<dbReference type="Pfam" id="PF00089">
    <property type="entry name" value="Trypsin"/>
    <property type="match status" value="1"/>
</dbReference>
<dbReference type="GO" id="GO:0005576">
    <property type="term" value="C:extracellular region"/>
    <property type="evidence" value="ECO:0007669"/>
    <property type="project" value="UniProtKB-SubCell"/>
</dbReference>
<evidence type="ECO:0000256" key="4">
    <source>
        <dbReference type="ARBA" id="ARBA00022801"/>
    </source>
</evidence>
<dbReference type="RefSeq" id="XP_025735400.1">
    <property type="nucleotide sequence ID" value="XM_025879615.1"/>
</dbReference>
<evidence type="ECO:0000259" key="8">
    <source>
        <dbReference type="Pfam" id="PF00089"/>
    </source>
</evidence>
<gene>
    <name evidence="10" type="primary">LOC112829983</name>
</gene>
<evidence type="ECO:0000256" key="7">
    <source>
        <dbReference type="ARBA" id="ARBA00023157"/>
    </source>
</evidence>
<keyword evidence="2" id="KW-0964">Secreted</keyword>
<proteinExistence type="predicted"/>
<dbReference type="Gene3D" id="2.40.10.10">
    <property type="entry name" value="Trypsin-like serine proteases"/>
    <property type="match status" value="1"/>
</dbReference>
<evidence type="ECO:0000313" key="9">
    <source>
        <dbReference type="Proteomes" id="UP000286641"/>
    </source>
</evidence>
<dbReference type="InterPro" id="IPR001254">
    <property type="entry name" value="Trypsin_dom"/>
</dbReference>
<keyword evidence="3" id="KW-0645">Protease</keyword>
<protein>
    <submittedName>
        <fullName evidence="10">Chymotrypsinogen A-like isoform X2</fullName>
    </submittedName>
</protein>
<dbReference type="GO" id="GO:0006508">
    <property type="term" value="P:proteolysis"/>
    <property type="evidence" value="ECO:0007669"/>
    <property type="project" value="UniProtKB-KW"/>
</dbReference>
<keyword evidence="4" id="KW-0378">Hydrolase</keyword>
<evidence type="ECO:0000256" key="2">
    <source>
        <dbReference type="ARBA" id="ARBA00022525"/>
    </source>
</evidence>
<reference key="1">
    <citation type="submission" date="2019-01" db="UniProtKB">
        <authorList>
            <consortium name="RefSeq"/>
        </authorList>
    </citation>
    <scope>IDENTIFICATION</scope>
</reference>
<dbReference type="PANTHER" id="PTHR24250">
    <property type="entry name" value="CHYMOTRYPSIN-RELATED"/>
    <property type="match status" value="1"/>
</dbReference>
<name>A0A3Q7PNY8_CALUR</name>
<dbReference type="SUPFAM" id="SSF50494">
    <property type="entry name" value="Trypsin-like serine proteases"/>
    <property type="match status" value="1"/>
</dbReference>
<reference evidence="10" key="2">
    <citation type="submission" date="2025-08" db="UniProtKB">
        <authorList>
            <consortium name="RefSeq"/>
        </authorList>
    </citation>
    <scope>IDENTIFICATION</scope>
    <source>
        <tissue evidence="10">Blood</tissue>
    </source>
</reference>
<evidence type="ECO:0000256" key="3">
    <source>
        <dbReference type="ARBA" id="ARBA00022670"/>
    </source>
</evidence>
<accession>A0A3Q7PNY8</accession>
<dbReference type="InterPro" id="IPR009003">
    <property type="entry name" value="Peptidase_S1_PA"/>
</dbReference>
<keyword evidence="9" id="KW-1185">Reference proteome</keyword>
<keyword evidence="6" id="KW-0865">Zymogen</keyword>
<feature type="domain" description="Peptidase S1" evidence="8">
    <location>
        <begin position="9"/>
        <end position="85"/>
    </location>
</feature>
<dbReference type="InterPro" id="IPR043504">
    <property type="entry name" value="Peptidase_S1_PA_chymotrypsin"/>
</dbReference>
<organism evidence="9 10">
    <name type="scientific">Callorhinus ursinus</name>
    <name type="common">Northern fur seal</name>
    <dbReference type="NCBI Taxonomy" id="34884"/>
    <lineage>
        <taxon>Eukaryota</taxon>
        <taxon>Metazoa</taxon>
        <taxon>Chordata</taxon>
        <taxon>Craniata</taxon>
        <taxon>Vertebrata</taxon>
        <taxon>Euteleostomi</taxon>
        <taxon>Mammalia</taxon>
        <taxon>Eutheria</taxon>
        <taxon>Laurasiatheria</taxon>
        <taxon>Carnivora</taxon>
        <taxon>Caniformia</taxon>
        <taxon>Pinnipedia</taxon>
        <taxon>Otariidae</taxon>
        <taxon>Callorhinus</taxon>
    </lineage>
</organism>
<evidence type="ECO:0000256" key="1">
    <source>
        <dbReference type="ARBA" id="ARBA00004613"/>
    </source>
</evidence>
<keyword evidence="5" id="KW-0720">Serine protease</keyword>
<evidence type="ECO:0000313" key="10">
    <source>
        <dbReference type="RefSeq" id="XP_025735400.1"/>
    </source>
</evidence>
<evidence type="ECO:0000256" key="5">
    <source>
        <dbReference type="ARBA" id="ARBA00022825"/>
    </source>
</evidence>